<evidence type="ECO:0008006" key="16">
    <source>
        <dbReference type="Google" id="ProtNLM"/>
    </source>
</evidence>
<reference evidence="14 15" key="1">
    <citation type="submission" date="2022-05" db="EMBL/GenBank/DDBJ databases">
        <authorList>
            <consortium name="Genoscope - CEA"/>
            <person name="William W."/>
        </authorList>
    </citation>
    <scope>NUCLEOTIDE SEQUENCE [LARGE SCALE GENOMIC DNA]</scope>
</reference>
<evidence type="ECO:0000256" key="2">
    <source>
        <dbReference type="ARBA" id="ARBA00004922"/>
    </source>
</evidence>
<dbReference type="InterPro" id="IPR027995">
    <property type="entry name" value="Galactosyl_T_N"/>
</dbReference>
<comment type="caution">
    <text evidence="14">The sequence shown here is derived from an EMBL/GenBank/DDBJ whole genome shotgun (WGS) entry which is preliminary data.</text>
</comment>
<dbReference type="Pfam" id="PF02709">
    <property type="entry name" value="Glyco_transf_7C"/>
    <property type="match status" value="1"/>
</dbReference>
<evidence type="ECO:0000256" key="9">
    <source>
        <dbReference type="ARBA" id="ARBA00023136"/>
    </source>
</evidence>
<keyword evidence="10" id="KW-0325">Glycoprotein</keyword>
<keyword evidence="7" id="KW-0735">Signal-anchor</keyword>
<dbReference type="Gene3D" id="3.90.550.10">
    <property type="entry name" value="Spore Coat Polysaccharide Biosynthesis Protein SpsA, Chain A"/>
    <property type="match status" value="2"/>
</dbReference>
<dbReference type="PRINTS" id="PR02050">
    <property type="entry name" value="B14GALTRFASE"/>
</dbReference>
<evidence type="ECO:0000256" key="5">
    <source>
        <dbReference type="ARBA" id="ARBA00022679"/>
    </source>
</evidence>
<evidence type="ECO:0000256" key="4">
    <source>
        <dbReference type="ARBA" id="ARBA00022676"/>
    </source>
</evidence>
<feature type="transmembrane region" description="Helical" evidence="11">
    <location>
        <begin position="12"/>
        <end position="31"/>
    </location>
</feature>
<comment type="pathway">
    <text evidence="2">Protein modification; protein glycosylation.</text>
</comment>
<keyword evidence="4" id="KW-0328">Glycosyltransferase</keyword>
<feature type="domain" description="Galactosyltransferase C-terminal" evidence="12">
    <location>
        <begin position="588"/>
        <end position="665"/>
    </location>
</feature>
<feature type="domain" description="Galactosyltransferase N-terminal" evidence="13">
    <location>
        <begin position="456"/>
        <end position="584"/>
    </location>
</feature>
<evidence type="ECO:0000259" key="13">
    <source>
        <dbReference type="Pfam" id="PF13733"/>
    </source>
</evidence>
<evidence type="ECO:0000256" key="3">
    <source>
        <dbReference type="ARBA" id="ARBA00005735"/>
    </source>
</evidence>
<dbReference type="InterPro" id="IPR029044">
    <property type="entry name" value="Nucleotide-diphossugar_trans"/>
</dbReference>
<evidence type="ECO:0000313" key="15">
    <source>
        <dbReference type="Proteomes" id="UP001159427"/>
    </source>
</evidence>
<evidence type="ECO:0000256" key="6">
    <source>
        <dbReference type="ARBA" id="ARBA00022692"/>
    </source>
</evidence>
<evidence type="ECO:0000256" key="1">
    <source>
        <dbReference type="ARBA" id="ARBA00004606"/>
    </source>
</evidence>
<dbReference type="PANTHER" id="PTHR19300:SF57">
    <property type="entry name" value="BETA-1,4-N-ACETYLGALACTOSAMINYLTRANSFERASE"/>
    <property type="match status" value="1"/>
</dbReference>
<evidence type="ECO:0000256" key="10">
    <source>
        <dbReference type="ARBA" id="ARBA00023180"/>
    </source>
</evidence>
<evidence type="ECO:0000256" key="8">
    <source>
        <dbReference type="ARBA" id="ARBA00022989"/>
    </source>
</evidence>
<dbReference type="InterPro" id="IPR003859">
    <property type="entry name" value="Galactosyl_T"/>
</dbReference>
<gene>
    <name evidence="14" type="ORF">PEVE_00043514</name>
</gene>
<feature type="non-terminal residue" evidence="14">
    <location>
        <position position="712"/>
    </location>
</feature>
<evidence type="ECO:0000256" key="7">
    <source>
        <dbReference type="ARBA" id="ARBA00022968"/>
    </source>
</evidence>
<evidence type="ECO:0000256" key="11">
    <source>
        <dbReference type="SAM" id="Phobius"/>
    </source>
</evidence>
<dbReference type="Proteomes" id="UP001159427">
    <property type="component" value="Unassembled WGS sequence"/>
</dbReference>
<comment type="similarity">
    <text evidence="3">Belongs to the glycosyltransferase 7 family.</text>
</comment>
<feature type="domain" description="Galactosyltransferase N-terminal" evidence="13">
    <location>
        <begin position="93"/>
        <end position="225"/>
    </location>
</feature>
<keyword evidence="15" id="KW-1185">Reference proteome</keyword>
<sequence length="712" mass="82306">MTSLHRLTKKLFLVSILAFALYVGMVLYYVFSSTEHLTRLKKAGGLFNNTVSIRTLNMSTTHAPLKEIIDRSYDRTDPGLKQSQPEVALKEECQENSSLLAGPIPLDLSIPKMDDIERQISRDFDGWVSNGGIWSPTECEAKVKVAFIIPFRNRFEQLSVFLRHMHSLLKKQKLDYRIFVVEQSGDAPFNRAMLFNVGFKEALKFDEYKCFIFHDVDLLPEDYRNNLPYWYFFGGVEALSREHFELINGFSNIFWGWGGEDDNLYFRVTRKGLKLTRPAVEIGRYKMIKEHHTVGERPPVNLRLRRVRDALKRMDSDGLNSLQYNAKKMKQIPLSPVPNIVRASARTELSLRASPFACGSCVNSRDSTKLADYSELNGSTLARSSTTFLTKSGQKALMKSTQLVYKPEFINLVVVTIKTKIQETTKTCHRSLEGTVTARNTRFMTDKPPSSRLSSGPIPLDLSIPTMDDIERQISRDFDGWVSNGGIWRPTECEAKVKVAFIIPFRNRFEQLSVFLRHMHPFLKKQKLDYRIFVVEQSGDAPFNRAMLFNVGFKEALKFDEYKCFIFHDVDLLPEDYRNKYNCNSSPRHMANAMDTFHYRLPYWNFFGGVEALSREHFELINGFSNIFWGWGGEDDNLYFRVTRKGLKLTRPAVEIGRYKMIKEHHTVEEKPPVNLRVRDAFNQMDSDGLNSLQYNAKVIENRLYTLIRADL</sequence>
<dbReference type="SUPFAM" id="SSF53448">
    <property type="entry name" value="Nucleotide-diphospho-sugar transferases"/>
    <property type="match status" value="2"/>
</dbReference>
<keyword evidence="6 11" id="KW-0812">Transmembrane</keyword>
<proteinExistence type="inferred from homology"/>
<keyword evidence="9 11" id="KW-0472">Membrane</keyword>
<keyword evidence="5" id="KW-0808">Transferase</keyword>
<dbReference type="CDD" id="cd00899">
    <property type="entry name" value="b4GalT"/>
    <property type="match status" value="2"/>
</dbReference>
<dbReference type="Pfam" id="PF13733">
    <property type="entry name" value="Glyco_transf_7N"/>
    <property type="match status" value="2"/>
</dbReference>
<protein>
    <recommendedName>
        <fullName evidence="16">Beta-1,4-N-acetylgalactosaminyltransferase bre-4</fullName>
    </recommendedName>
</protein>
<name>A0ABN8PNN1_9CNID</name>
<organism evidence="14 15">
    <name type="scientific">Porites evermanni</name>
    <dbReference type="NCBI Taxonomy" id="104178"/>
    <lineage>
        <taxon>Eukaryota</taxon>
        <taxon>Metazoa</taxon>
        <taxon>Cnidaria</taxon>
        <taxon>Anthozoa</taxon>
        <taxon>Hexacorallia</taxon>
        <taxon>Scleractinia</taxon>
        <taxon>Fungiina</taxon>
        <taxon>Poritidae</taxon>
        <taxon>Porites</taxon>
    </lineage>
</organism>
<evidence type="ECO:0000259" key="12">
    <source>
        <dbReference type="Pfam" id="PF02709"/>
    </source>
</evidence>
<comment type="subcellular location">
    <subcellularLocation>
        <location evidence="1">Membrane</location>
        <topology evidence="1">Single-pass type II membrane protein</topology>
    </subcellularLocation>
</comment>
<dbReference type="PANTHER" id="PTHR19300">
    <property type="entry name" value="BETA-1,4-GALACTOSYLTRANSFERASE"/>
    <property type="match status" value="1"/>
</dbReference>
<dbReference type="EMBL" id="CALNXI010000892">
    <property type="protein sequence ID" value="CAH3145474.1"/>
    <property type="molecule type" value="Genomic_DNA"/>
</dbReference>
<dbReference type="InterPro" id="IPR027791">
    <property type="entry name" value="Galactosyl_T_C"/>
</dbReference>
<accession>A0ABN8PNN1</accession>
<evidence type="ECO:0000313" key="14">
    <source>
        <dbReference type="EMBL" id="CAH3145474.1"/>
    </source>
</evidence>
<keyword evidence="8 11" id="KW-1133">Transmembrane helix</keyword>